<dbReference type="InterPro" id="IPR052760">
    <property type="entry name" value="Mitochondrial_malonyltrans"/>
</dbReference>
<dbReference type="SMART" id="SM00827">
    <property type="entry name" value="PKS_AT"/>
    <property type="match status" value="1"/>
</dbReference>
<dbReference type="InterPro" id="IPR001227">
    <property type="entry name" value="Ac_transferase_dom_sf"/>
</dbReference>
<dbReference type="Pfam" id="PF00698">
    <property type="entry name" value="Acyl_transf_1"/>
    <property type="match status" value="1"/>
</dbReference>
<evidence type="ECO:0000256" key="1">
    <source>
        <dbReference type="ARBA" id="ARBA00004173"/>
    </source>
</evidence>
<keyword evidence="6" id="KW-0276">Fatty acid metabolism</keyword>
<accession>A0ABD3VEI3</accession>
<dbReference type="EMBL" id="JBJQND010000012">
    <property type="protein sequence ID" value="KAL3859999.1"/>
    <property type="molecule type" value="Genomic_DNA"/>
</dbReference>
<keyword evidence="4" id="KW-0444">Lipid biosynthesis</keyword>
<dbReference type="GO" id="GO:0004314">
    <property type="term" value="F:[acyl-carrier-protein] S-malonyltransferase activity"/>
    <property type="evidence" value="ECO:0007669"/>
    <property type="project" value="UniProtKB-EC"/>
</dbReference>
<feature type="compositionally biased region" description="Low complexity" evidence="13">
    <location>
        <begin position="52"/>
        <end position="63"/>
    </location>
</feature>
<evidence type="ECO:0000256" key="12">
    <source>
        <dbReference type="ARBA" id="ARBA00077751"/>
    </source>
</evidence>
<comment type="subcellular location">
    <subcellularLocation>
        <location evidence="1">Mitochondrion</location>
    </subcellularLocation>
</comment>
<protein>
    <recommendedName>
        <fullName evidence="3">[acyl-carrier-protein] S-malonyltransferase</fullName>
        <ecNumber evidence="3">2.3.1.39</ecNumber>
    </recommendedName>
    <alternativeName>
        <fullName evidence="12">[Acyl-carrier-protein] malonyltransferase</fullName>
    </alternativeName>
</protein>
<evidence type="ECO:0000313" key="16">
    <source>
        <dbReference type="Proteomes" id="UP001634394"/>
    </source>
</evidence>
<comment type="caution">
    <text evidence="15">The sequence shown here is derived from an EMBL/GenBank/DDBJ whole genome shotgun (WGS) entry which is preliminary data.</text>
</comment>
<keyword evidence="10" id="KW-0275">Fatty acid biosynthesis</keyword>
<feature type="domain" description="Malonyl-CoA:ACP transacylase (MAT)" evidence="14">
    <location>
        <begin position="180"/>
        <end position="458"/>
    </location>
</feature>
<keyword evidence="16" id="KW-1185">Reference proteome</keyword>
<keyword evidence="7" id="KW-0809">Transit peptide</keyword>
<dbReference type="Gene3D" id="3.40.366.10">
    <property type="entry name" value="Malonyl-Coenzyme A Acyl Carrier Protein, domain 2"/>
    <property type="match status" value="1"/>
</dbReference>
<evidence type="ECO:0000256" key="9">
    <source>
        <dbReference type="ARBA" id="ARBA00023128"/>
    </source>
</evidence>
<dbReference type="PANTHER" id="PTHR47170">
    <property type="entry name" value="MALONYL-COA ACP TRANSACYLASE, ACP-BINDING"/>
    <property type="match status" value="1"/>
</dbReference>
<evidence type="ECO:0000256" key="11">
    <source>
        <dbReference type="ARBA" id="ARBA00061523"/>
    </source>
</evidence>
<comment type="similarity">
    <text evidence="11">Belongs to the type II malonyltransferase family.</text>
</comment>
<dbReference type="GO" id="GO:0006633">
    <property type="term" value="P:fatty acid biosynthetic process"/>
    <property type="evidence" value="ECO:0007669"/>
    <property type="project" value="UniProtKB-KW"/>
</dbReference>
<dbReference type="Gene3D" id="3.30.70.250">
    <property type="entry name" value="Malonyl-CoA ACP transacylase, ACP-binding"/>
    <property type="match status" value="1"/>
</dbReference>
<dbReference type="SUPFAM" id="SSF52151">
    <property type="entry name" value="FabD/lysophospholipase-like"/>
    <property type="match status" value="1"/>
</dbReference>
<evidence type="ECO:0000256" key="13">
    <source>
        <dbReference type="SAM" id="MobiDB-lite"/>
    </source>
</evidence>
<dbReference type="Proteomes" id="UP001634394">
    <property type="component" value="Unassembled WGS sequence"/>
</dbReference>
<evidence type="ECO:0000256" key="8">
    <source>
        <dbReference type="ARBA" id="ARBA00023098"/>
    </source>
</evidence>
<dbReference type="InterPro" id="IPR016035">
    <property type="entry name" value="Acyl_Trfase/lysoPLipase"/>
</dbReference>
<evidence type="ECO:0000256" key="7">
    <source>
        <dbReference type="ARBA" id="ARBA00022946"/>
    </source>
</evidence>
<dbReference type="AlphaFoldDB" id="A0ABD3VEI3"/>
<reference evidence="15 16" key="1">
    <citation type="submission" date="2024-11" db="EMBL/GenBank/DDBJ databases">
        <title>Chromosome-level genome assembly of the freshwater bivalve Anodonta woodiana.</title>
        <authorList>
            <person name="Chen X."/>
        </authorList>
    </citation>
    <scope>NUCLEOTIDE SEQUENCE [LARGE SCALE GENOMIC DNA]</scope>
    <source>
        <strain evidence="15">MN2024</strain>
        <tissue evidence="15">Gills</tissue>
    </source>
</reference>
<name>A0ABD3VEI3_SINWO</name>
<evidence type="ECO:0000256" key="4">
    <source>
        <dbReference type="ARBA" id="ARBA00022516"/>
    </source>
</evidence>
<keyword evidence="9" id="KW-0496">Mitochondrion</keyword>
<gene>
    <name evidence="15" type="ORF">ACJMK2_010176</name>
</gene>
<organism evidence="15 16">
    <name type="scientific">Sinanodonta woodiana</name>
    <name type="common">Chinese pond mussel</name>
    <name type="synonym">Anodonta woodiana</name>
    <dbReference type="NCBI Taxonomy" id="1069815"/>
    <lineage>
        <taxon>Eukaryota</taxon>
        <taxon>Metazoa</taxon>
        <taxon>Spiralia</taxon>
        <taxon>Lophotrochozoa</taxon>
        <taxon>Mollusca</taxon>
        <taxon>Bivalvia</taxon>
        <taxon>Autobranchia</taxon>
        <taxon>Heteroconchia</taxon>
        <taxon>Palaeoheterodonta</taxon>
        <taxon>Unionida</taxon>
        <taxon>Unionoidea</taxon>
        <taxon>Unionidae</taxon>
        <taxon>Unioninae</taxon>
        <taxon>Sinanodonta</taxon>
    </lineage>
</organism>
<feature type="region of interest" description="Disordered" evidence="13">
    <location>
        <begin position="43"/>
        <end position="109"/>
    </location>
</feature>
<dbReference type="InterPro" id="IPR014043">
    <property type="entry name" value="Acyl_transferase_dom"/>
</dbReference>
<evidence type="ECO:0000256" key="3">
    <source>
        <dbReference type="ARBA" id="ARBA00013258"/>
    </source>
</evidence>
<evidence type="ECO:0000256" key="6">
    <source>
        <dbReference type="ARBA" id="ARBA00022832"/>
    </source>
</evidence>
<dbReference type="PANTHER" id="PTHR47170:SF2">
    <property type="entry name" value="MALONYL-COA:ACP TRANSACYLASE (MAT) DOMAIN-CONTAINING PROTEIN"/>
    <property type="match status" value="1"/>
</dbReference>
<sequence>MFVNNFARFSAITYQIFRQNVSVCPRENRTIVLKTDIYNIPNKRACSHSSKTDNVSSTDNNNSLEKSNSEPSISRRMQRRLSKKTEVESNTGLTSESSQTVIPTQSGGRRLRIRVSNPSADTSPRVKELQSVMDTMSGKEISKENFDFPSDFENYNKLKREQSRKAYRPNVNPALTSILLFPGQGSQFVGMGKRLLPYHGVQEMYNKASAILGYDLLNLCLNGPQTELNRTVVCQPAVMVTSLAALEVLKATDPEALEKVVGTAGFSVGEYAALVSADVFSFEDAVEMVKVRAEAMQKLTEELASGMMTVFCNHQTKLSFAMEAAREHCKRNLQIPDPVCQIANYLCTDVKVIAGNLEALKFIEENKSEFGIRRLKWLPVSGAFHTPLMKEAGKKLQKVLMKMDLHEPKVPVHSNVHGGRQVQRYRTDQKMFVPTGLQASEVGTNTSYLVFSRERRKLPKSL</sequence>
<comment type="pathway">
    <text evidence="2">Lipid metabolism; fatty acid biosynthesis.</text>
</comment>
<feature type="compositionally biased region" description="Polar residues" evidence="13">
    <location>
        <begin position="88"/>
        <end position="107"/>
    </location>
</feature>
<dbReference type="FunFam" id="3.30.70.250:FF:000005">
    <property type="entry name" value="Malonyl-CoA-acyl carrier protein transacylase, mitochondrial"/>
    <property type="match status" value="1"/>
</dbReference>
<evidence type="ECO:0000259" key="14">
    <source>
        <dbReference type="SMART" id="SM00827"/>
    </source>
</evidence>
<proteinExistence type="inferred from homology"/>
<evidence type="ECO:0000256" key="10">
    <source>
        <dbReference type="ARBA" id="ARBA00023160"/>
    </source>
</evidence>
<evidence type="ECO:0000313" key="15">
    <source>
        <dbReference type="EMBL" id="KAL3859999.1"/>
    </source>
</evidence>
<dbReference type="EC" id="2.3.1.39" evidence="3"/>
<keyword evidence="8" id="KW-0443">Lipid metabolism</keyword>
<keyword evidence="5" id="KW-0808">Transferase</keyword>
<evidence type="ECO:0000256" key="5">
    <source>
        <dbReference type="ARBA" id="ARBA00022679"/>
    </source>
</evidence>
<evidence type="ECO:0000256" key="2">
    <source>
        <dbReference type="ARBA" id="ARBA00005194"/>
    </source>
</evidence>
<dbReference type="GO" id="GO:0005739">
    <property type="term" value="C:mitochondrion"/>
    <property type="evidence" value="ECO:0007669"/>
    <property type="project" value="UniProtKB-SubCell"/>
</dbReference>
<dbReference type="SUPFAM" id="SSF55048">
    <property type="entry name" value="Probable ACP-binding domain of malonyl-CoA ACP transacylase"/>
    <property type="match status" value="1"/>
</dbReference>
<dbReference type="InterPro" id="IPR016036">
    <property type="entry name" value="Malonyl_transacylase_ACP-bd"/>
</dbReference>